<reference evidence="1" key="1">
    <citation type="submission" date="2020-10" db="EMBL/GenBank/DDBJ databases">
        <title>Taxonomic study of unclassified bacteria belonging to the class Ktedonobacteria.</title>
        <authorList>
            <person name="Yabe S."/>
            <person name="Wang C.M."/>
            <person name="Zheng Y."/>
            <person name="Sakai Y."/>
            <person name="Cavaletti L."/>
            <person name="Monciardini P."/>
            <person name="Donadio S."/>
        </authorList>
    </citation>
    <scope>NUCLEOTIDE SEQUENCE</scope>
    <source>
        <strain evidence="1">ID150040</strain>
    </source>
</reference>
<evidence type="ECO:0000313" key="2">
    <source>
        <dbReference type="Proteomes" id="UP000597444"/>
    </source>
</evidence>
<keyword evidence="2" id="KW-1185">Reference proteome</keyword>
<dbReference type="AlphaFoldDB" id="A0A8J3MX95"/>
<name>A0A8J3MX95_9CHLR</name>
<proteinExistence type="predicted"/>
<protein>
    <submittedName>
        <fullName evidence="1">Uncharacterized protein</fullName>
    </submittedName>
</protein>
<gene>
    <name evidence="1" type="ORF">KSF_007620</name>
</gene>
<dbReference type="Proteomes" id="UP000597444">
    <property type="component" value="Unassembled WGS sequence"/>
</dbReference>
<sequence length="92" mass="10553">MTLSELEQWQEAFEQFHARFSDLFERSESREQAKKYLRGLLATVPRKNSWHLAEVVGDGIEDSDAMAFVPRALGCRSRAGSLRAVCHRDLWG</sequence>
<dbReference type="EMBL" id="BNJK01000001">
    <property type="protein sequence ID" value="GHO90714.1"/>
    <property type="molecule type" value="Genomic_DNA"/>
</dbReference>
<accession>A0A8J3MX95</accession>
<comment type="caution">
    <text evidence="1">The sequence shown here is derived from an EMBL/GenBank/DDBJ whole genome shotgun (WGS) entry which is preliminary data.</text>
</comment>
<evidence type="ECO:0000313" key="1">
    <source>
        <dbReference type="EMBL" id="GHO90714.1"/>
    </source>
</evidence>
<organism evidence="1 2">
    <name type="scientific">Reticulibacter mediterranei</name>
    <dbReference type="NCBI Taxonomy" id="2778369"/>
    <lineage>
        <taxon>Bacteria</taxon>
        <taxon>Bacillati</taxon>
        <taxon>Chloroflexota</taxon>
        <taxon>Ktedonobacteria</taxon>
        <taxon>Ktedonobacterales</taxon>
        <taxon>Reticulibacteraceae</taxon>
        <taxon>Reticulibacter</taxon>
    </lineage>
</organism>